<dbReference type="OrthoDB" id="1854899at2759"/>
<keyword evidence="4" id="KW-0804">Transcription</keyword>
<comment type="similarity">
    <text evidence="2 4">Belongs to the Mediator complex subunit 20 family.</text>
</comment>
<comment type="function">
    <text evidence="4">Component of the Mediator complex, a coactivator involved in the regulated transcription of nearly all RNA polymerase II-dependent genes. Mediator functions as a bridge to convey information from gene-specific regulatory proteins to the basal RNA polymerase II transcription machinery. Mediator is recruited to promoters by direct interactions with regulatory proteins and serves as a scaffold for the assembly of a functional preinitiation complex with RNA polymerase II and the general transcription factors.</text>
</comment>
<evidence type="ECO:0000313" key="7">
    <source>
        <dbReference type="Proteomes" id="UP000799779"/>
    </source>
</evidence>
<sequence>MKYSGLYYIPATSPELSTALLNNLVSSLESHFAHPVRLGLWALHHRLLRSVPPPARSNAPPVHEPTSYIHILQLSYLSTARVHCYIQPSVHPAGSQTPLLKPDAGPPVQGQSGLPVPSQNIAPGSKGSGTMIAIPASQSEAHTGLLVNQFSPLWAFRHALSVQNGITFGIGQFTVHIGELRSLRGRDMATAPGVGVVVCITTNTSGQDVWASGVDEEGEDGYEELGGTGSGENGMAEVEEVVDFKDMQTDIRNVWGLVKDGVELGRGEVRDMMMAEETLPAGKGNEATVRMWCEVLRLRG</sequence>
<evidence type="ECO:0000256" key="5">
    <source>
        <dbReference type="SAM" id="MobiDB-lite"/>
    </source>
</evidence>
<feature type="region of interest" description="Disordered" evidence="5">
    <location>
        <begin position="95"/>
        <end position="114"/>
    </location>
</feature>
<comment type="subcellular location">
    <subcellularLocation>
        <location evidence="1 4">Nucleus</location>
    </subcellularLocation>
</comment>
<dbReference type="GO" id="GO:0006357">
    <property type="term" value="P:regulation of transcription by RNA polymerase II"/>
    <property type="evidence" value="ECO:0007669"/>
    <property type="project" value="InterPro"/>
</dbReference>
<evidence type="ECO:0000313" key="6">
    <source>
        <dbReference type="EMBL" id="KAF2003171.1"/>
    </source>
</evidence>
<organism evidence="6 7">
    <name type="scientific">Amniculicola lignicola CBS 123094</name>
    <dbReference type="NCBI Taxonomy" id="1392246"/>
    <lineage>
        <taxon>Eukaryota</taxon>
        <taxon>Fungi</taxon>
        <taxon>Dikarya</taxon>
        <taxon>Ascomycota</taxon>
        <taxon>Pezizomycotina</taxon>
        <taxon>Dothideomycetes</taxon>
        <taxon>Pleosporomycetidae</taxon>
        <taxon>Pleosporales</taxon>
        <taxon>Amniculicolaceae</taxon>
        <taxon>Amniculicola</taxon>
    </lineage>
</organism>
<dbReference type="GO" id="GO:0016592">
    <property type="term" value="C:mediator complex"/>
    <property type="evidence" value="ECO:0007669"/>
    <property type="project" value="InterPro"/>
</dbReference>
<keyword evidence="7" id="KW-1185">Reference proteome</keyword>
<evidence type="ECO:0000256" key="1">
    <source>
        <dbReference type="ARBA" id="ARBA00004123"/>
    </source>
</evidence>
<dbReference type="EMBL" id="ML977574">
    <property type="protein sequence ID" value="KAF2003171.1"/>
    <property type="molecule type" value="Genomic_DNA"/>
</dbReference>
<evidence type="ECO:0000256" key="2">
    <source>
        <dbReference type="ARBA" id="ARBA00010743"/>
    </source>
</evidence>
<reference evidence="6" key="1">
    <citation type="journal article" date="2020" name="Stud. Mycol.">
        <title>101 Dothideomycetes genomes: a test case for predicting lifestyles and emergence of pathogens.</title>
        <authorList>
            <person name="Haridas S."/>
            <person name="Albert R."/>
            <person name="Binder M."/>
            <person name="Bloem J."/>
            <person name="Labutti K."/>
            <person name="Salamov A."/>
            <person name="Andreopoulos B."/>
            <person name="Baker S."/>
            <person name="Barry K."/>
            <person name="Bills G."/>
            <person name="Bluhm B."/>
            <person name="Cannon C."/>
            <person name="Castanera R."/>
            <person name="Culley D."/>
            <person name="Daum C."/>
            <person name="Ezra D."/>
            <person name="Gonzalez J."/>
            <person name="Henrissat B."/>
            <person name="Kuo A."/>
            <person name="Liang C."/>
            <person name="Lipzen A."/>
            <person name="Lutzoni F."/>
            <person name="Magnuson J."/>
            <person name="Mondo S."/>
            <person name="Nolan M."/>
            <person name="Ohm R."/>
            <person name="Pangilinan J."/>
            <person name="Park H.-J."/>
            <person name="Ramirez L."/>
            <person name="Alfaro M."/>
            <person name="Sun H."/>
            <person name="Tritt A."/>
            <person name="Yoshinaga Y."/>
            <person name="Zwiers L.-H."/>
            <person name="Turgeon B."/>
            <person name="Goodwin S."/>
            <person name="Spatafora J."/>
            <person name="Crous P."/>
            <person name="Grigoriev I."/>
        </authorList>
    </citation>
    <scope>NUCLEOTIDE SEQUENCE</scope>
    <source>
        <strain evidence="6">CBS 123094</strain>
    </source>
</reference>
<protein>
    <recommendedName>
        <fullName evidence="4">Mediator of RNA polymerase II transcription subunit 20</fullName>
    </recommendedName>
    <alternativeName>
        <fullName evidence="4">Mediator complex subunit 20</fullName>
    </alternativeName>
</protein>
<dbReference type="GO" id="GO:0003712">
    <property type="term" value="F:transcription coregulator activity"/>
    <property type="evidence" value="ECO:0007669"/>
    <property type="project" value="InterPro"/>
</dbReference>
<dbReference type="Proteomes" id="UP000799779">
    <property type="component" value="Unassembled WGS sequence"/>
</dbReference>
<evidence type="ECO:0000256" key="3">
    <source>
        <dbReference type="ARBA" id="ARBA00023242"/>
    </source>
</evidence>
<gene>
    <name evidence="4" type="primary">MED20</name>
    <name evidence="6" type="ORF">P154DRAFT_618160</name>
</gene>
<keyword evidence="3 4" id="KW-0539">Nucleus</keyword>
<dbReference type="Pfam" id="PF08612">
    <property type="entry name" value="Med20"/>
    <property type="match status" value="1"/>
</dbReference>
<keyword evidence="4" id="KW-0010">Activator</keyword>
<accession>A0A6A5WSK6</accession>
<keyword evidence="4" id="KW-0805">Transcription regulation</keyword>
<evidence type="ECO:0000256" key="4">
    <source>
        <dbReference type="RuleBase" id="RU364152"/>
    </source>
</evidence>
<comment type="subunit">
    <text evidence="4">Component of the Mediator complex.</text>
</comment>
<dbReference type="InterPro" id="IPR013921">
    <property type="entry name" value="Mediator_Med20"/>
</dbReference>
<dbReference type="AlphaFoldDB" id="A0A6A5WSK6"/>
<name>A0A6A5WSK6_9PLEO</name>
<proteinExistence type="inferred from homology"/>